<comment type="caution">
    <text evidence="1">The sequence shown here is derived from an EMBL/GenBank/DDBJ whole genome shotgun (WGS) entry which is preliminary data.</text>
</comment>
<reference evidence="1" key="2">
    <citation type="submission" date="2023-04" db="EMBL/GenBank/DDBJ databases">
        <authorList>
            <person name="Bruccoleri R.E."/>
            <person name="Oakeley E.J."/>
            <person name="Faust A.-M."/>
            <person name="Dessus-Babus S."/>
            <person name="Altorfer M."/>
            <person name="Burckhardt D."/>
            <person name="Oertli M."/>
            <person name="Naumann U."/>
            <person name="Petersen F."/>
            <person name="Wong J."/>
        </authorList>
    </citation>
    <scope>NUCLEOTIDE SEQUENCE</scope>
    <source>
        <strain evidence="1">GSM-AAB239-AS_SAM_17_03QT</strain>
        <tissue evidence="1">Leaf</tissue>
    </source>
</reference>
<gene>
    <name evidence="1" type="ORF">M6B38_319695</name>
</gene>
<keyword evidence="2" id="KW-1185">Reference proteome</keyword>
<reference evidence="1" key="1">
    <citation type="journal article" date="2023" name="GigaByte">
        <title>Genome assembly of the bearded iris, Iris pallida Lam.</title>
        <authorList>
            <person name="Bruccoleri R.E."/>
            <person name="Oakeley E.J."/>
            <person name="Faust A.M.E."/>
            <person name="Altorfer M."/>
            <person name="Dessus-Babus S."/>
            <person name="Burckhardt D."/>
            <person name="Oertli M."/>
            <person name="Naumann U."/>
            <person name="Petersen F."/>
            <person name="Wong J."/>
        </authorList>
    </citation>
    <scope>NUCLEOTIDE SEQUENCE</scope>
    <source>
        <strain evidence="1">GSM-AAB239-AS_SAM_17_03QT</strain>
    </source>
</reference>
<organism evidence="1 2">
    <name type="scientific">Iris pallida</name>
    <name type="common">Sweet iris</name>
    <dbReference type="NCBI Taxonomy" id="29817"/>
    <lineage>
        <taxon>Eukaryota</taxon>
        <taxon>Viridiplantae</taxon>
        <taxon>Streptophyta</taxon>
        <taxon>Embryophyta</taxon>
        <taxon>Tracheophyta</taxon>
        <taxon>Spermatophyta</taxon>
        <taxon>Magnoliopsida</taxon>
        <taxon>Liliopsida</taxon>
        <taxon>Asparagales</taxon>
        <taxon>Iridaceae</taxon>
        <taxon>Iridoideae</taxon>
        <taxon>Irideae</taxon>
        <taxon>Iris</taxon>
    </lineage>
</organism>
<name>A0AAX6HC26_IRIPA</name>
<sequence length="82" mass="9742">MGRPEPHSHSKSYRKDPIEAFRNNLLEIQSFHCTDARQTWFCTSLMQISLLLRHLFFQHLYSGQMGIRHRKMAEIDTRSAHT</sequence>
<evidence type="ECO:0000313" key="2">
    <source>
        <dbReference type="Proteomes" id="UP001140949"/>
    </source>
</evidence>
<dbReference type="EMBL" id="JANAVB010010799">
    <property type="protein sequence ID" value="KAJ6838144.1"/>
    <property type="molecule type" value="Genomic_DNA"/>
</dbReference>
<dbReference type="Proteomes" id="UP001140949">
    <property type="component" value="Unassembled WGS sequence"/>
</dbReference>
<protein>
    <submittedName>
        <fullName evidence="1">Uncharacterized protein</fullName>
    </submittedName>
</protein>
<evidence type="ECO:0000313" key="1">
    <source>
        <dbReference type="EMBL" id="KAJ6838144.1"/>
    </source>
</evidence>
<dbReference type="AlphaFoldDB" id="A0AAX6HC26"/>
<accession>A0AAX6HC26</accession>
<proteinExistence type="predicted"/>